<dbReference type="Proteomes" id="UP001363151">
    <property type="component" value="Unassembled WGS sequence"/>
</dbReference>
<dbReference type="Gene3D" id="3.60.20.10">
    <property type="entry name" value="Glutamine Phosphoribosylpyrophosphate, subunit 1, domain 1"/>
    <property type="match status" value="1"/>
</dbReference>
<evidence type="ECO:0000259" key="1">
    <source>
        <dbReference type="PROSITE" id="PS51278"/>
    </source>
</evidence>
<dbReference type="EMBL" id="JBBJCI010000210">
    <property type="protein sequence ID" value="KAK7240554.1"/>
    <property type="molecule type" value="Genomic_DNA"/>
</dbReference>
<evidence type="ECO:0000313" key="3">
    <source>
        <dbReference type="Proteomes" id="UP001363151"/>
    </source>
</evidence>
<dbReference type="PROSITE" id="PS51278">
    <property type="entry name" value="GATASE_TYPE_2"/>
    <property type="match status" value="1"/>
</dbReference>
<dbReference type="InterPro" id="IPR029055">
    <property type="entry name" value="Ntn_hydrolases_N"/>
</dbReference>
<evidence type="ECO:0000313" key="2">
    <source>
        <dbReference type="EMBL" id="KAK7240554.1"/>
    </source>
</evidence>
<comment type="caution">
    <text evidence="2">The sequence shown here is derived from an EMBL/GenBank/DDBJ whole genome shotgun (WGS) entry which is preliminary data.</text>
</comment>
<keyword evidence="3" id="KW-1185">Reference proteome</keyword>
<organism evidence="2 3">
    <name type="scientific">Aureococcus anophagefferens</name>
    <name type="common">Harmful bloom alga</name>
    <dbReference type="NCBI Taxonomy" id="44056"/>
    <lineage>
        <taxon>Eukaryota</taxon>
        <taxon>Sar</taxon>
        <taxon>Stramenopiles</taxon>
        <taxon>Ochrophyta</taxon>
        <taxon>Pelagophyceae</taxon>
        <taxon>Pelagomonadales</taxon>
        <taxon>Pelagomonadaceae</taxon>
        <taxon>Aureococcus</taxon>
    </lineage>
</organism>
<accession>A0ABR1FX45</accession>
<proteinExistence type="predicted"/>
<sequence>MCGNLGLLLVGHDGDAPPEALLEEMARVVAMRGAQSYGFVAAAGGKSMTMHKAVLTKRDDIATALRRAVRRRVGARALATRPLLLAAHLRFATSSRSTAVEAHPHSWLGPVAALPPSAPGAPPPKPTRRLVVITHNGDFEGLDVGRCFGCDLPVMALDALRAWLAVRLAAVRGGRLRAARLALAPLDDARAGDVSLRSAVAAALRRVLDELRDPARAFASSDAEARDAAEARLQKLLSTTSLGARERAAVAEAALRGYSEWDLRSAVWRFLKTAHGAFGLCATTSLAPGAVVLGSVKQPLIVGVGRGFVAYASERAAVHVGAVGAALKYRYVLAEGDAVRRAEATEQGTPAARAAASRSRAFRLDTSPNAAAARAFAKAVFDADRMRRSSLDAVAAAAVASPLAEVVKGGQSFRKGAGGRRACSWTGAGVRLAEAASLTTALTHVLLTELLLALAAKAPRAARACCGRAT</sequence>
<protein>
    <recommendedName>
        <fullName evidence="1">Glutamine amidotransferase type-2 domain-containing protein</fullName>
    </recommendedName>
</protein>
<name>A0ABR1FX45_AURAN</name>
<reference evidence="2 3" key="1">
    <citation type="submission" date="2024-03" db="EMBL/GenBank/DDBJ databases">
        <title>Aureococcus anophagefferens CCMP1851 and Kratosvirus quantuckense: Draft genome of a second virus-susceptible host strain in the model system.</title>
        <authorList>
            <person name="Chase E."/>
            <person name="Truchon A.R."/>
            <person name="Schepens W."/>
            <person name="Wilhelm S.W."/>
        </authorList>
    </citation>
    <scope>NUCLEOTIDE SEQUENCE [LARGE SCALE GENOMIC DNA]</scope>
    <source>
        <strain evidence="2 3">CCMP1851</strain>
    </source>
</reference>
<dbReference type="InterPro" id="IPR017932">
    <property type="entry name" value="GATase_2_dom"/>
</dbReference>
<feature type="domain" description="Glutamine amidotransferase type-2" evidence="1">
    <location>
        <begin position="2"/>
        <end position="344"/>
    </location>
</feature>
<gene>
    <name evidence="2" type="ORF">SO694_00057064</name>
</gene>